<dbReference type="Pfam" id="PF03170">
    <property type="entry name" value="BcsB"/>
    <property type="match status" value="1"/>
</dbReference>
<evidence type="ECO:0000256" key="4">
    <source>
        <dbReference type="ARBA" id="ARBA00022989"/>
    </source>
</evidence>
<keyword evidence="5 6" id="KW-0472">Membrane</keyword>
<feature type="chain" id="PRO_5044956870" description="Cyclic di-GMP-binding protein" evidence="6">
    <location>
        <begin position="23"/>
        <end position="766"/>
    </location>
</feature>
<evidence type="ECO:0000256" key="1">
    <source>
        <dbReference type="ARBA" id="ARBA00004162"/>
    </source>
</evidence>
<dbReference type="EMBL" id="JBEPNW010000002">
    <property type="protein sequence ID" value="MET3865444.1"/>
    <property type="molecule type" value="Genomic_DNA"/>
</dbReference>
<dbReference type="RefSeq" id="WP_071000214.1">
    <property type="nucleotide sequence ID" value="NZ_JBEPNV010000001.1"/>
</dbReference>
<gene>
    <name evidence="8" type="ORF">ABIC20_002753</name>
</gene>
<evidence type="ECO:0000313" key="8">
    <source>
        <dbReference type="EMBL" id="MET3865444.1"/>
    </source>
</evidence>
<dbReference type="Proteomes" id="UP001549119">
    <property type="component" value="Unassembled WGS sequence"/>
</dbReference>
<keyword evidence="6" id="KW-0732">Signal</keyword>
<dbReference type="PANTHER" id="PTHR39083">
    <property type="entry name" value="CYCLIC DI-GMP-BINDING PROTEIN"/>
    <property type="match status" value="1"/>
</dbReference>
<dbReference type="Gene3D" id="2.60.120.260">
    <property type="entry name" value="Galactose-binding domain-like"/>
    <property type="match status" value="2"/>
</dbReference>
<accession>A0ABV2NG75</accession>
<feature type="transmembrane region" description="Helical" evidence="6">
    <location>
        <begin position="731"/>
        <end position="758"/>
    </location>
</feature>
<keyword evidence="6" id="KW-0973">c-di-GMP</keyword>
<keyword evidence="2 6" id="KW-1003">Cell membrane</keyword>
<evidence type="ECO:0000256" key="6">
    <source>
        <dbReference type="RuleBase" id="RU365021"/>
    </source>
</evidence>
<reference evidence="8 9" key="1">
    <citation type="submission" date="2024-06" db="EMBL/GenBank/DDBJ databases">
        <title>Genomics of switchgrass bacterial isolates.</title>
        <authorList>
            <person name="Shade A."/>
        </authorList>
    </citation>
    <scope>NUCLEOTIDE SEQUENCE [LARGE SCALE GENOMIC DNA]</scope>
    <source>
        <strain evidence="8 9">PvP084</strain>
    </source>
</reference>
<comment type="pathway">
    <text evidence="6">Glycan metabolism; bacterial cellulose biosynthesis.</text>
</comment>
<feature type="signal peptide" evidence="6">
    <location>
        <begin position="1"/>
        <end position="22"/>
    </location>
</feature>
<protein>
    <recommendedName>
        <fullName evidence="6">Cyclic di-GMP-binding protein</fullName>
    </recommendedName>
    <alternativeName>
        <fullName evidence="6">Cellulose synthase regulatory subunit</fullName>
    </alternativeName>
</protein>
<evidence type="ECO:0000256" key="7">
    <source>
        <dbReference type="SAM" id="MobiDB-lite"/>
    </source>
</evidence>
<comment type="subunit">
    <text evidence="6">Tightly associated with the cellulose synthase catalytic subunit.</text>
</comment>
<name>A0ABV2NG75_9HYPH</name>
<feature type="region of interest" description="Disordered" evidence="7">
    <location>
        <begin position="41"/>
        <end position="61"/>
    </location>
</feature>
<keyword evidence="3 6" id="KW-0812">Transmembrane</keyword>
<keyword evidence="4 6" id="KW-1133">Transmembrane helix</keyword>
<comment type="similarity">
    <text evidence="6">Belongs to the AcsB/BcsB family.</text>
</comment>
<organism evidence="8 9">
    <name type="scientific">Methylobacterium radiotolerans</name>
    <dbReference type="NCBI Taxonomy" id="31998"/>
    <lineage>
        <taxon>Bacteria</taxon>
        <taxon>Pseudomonadati</taxon>
        <taxon>Pseudomonadota</taxon>
        <taxon>Alphaproteobacteria</taxon>
        <taxon>Hyphomicrobiales</taxon>
        <taxon>Methylobacteriaceae</taxon>
        <taxon>Methylobacterium</taxon>
    </lineage>
</organism>
<evidence type="ECO:0000256" key="3">
    <source>
        <dbReference type="ARBA" id="ARBA00022692"/>
    </source>
</evidence>
<comment type="function">
    <text evidence="6">Binds the cellulose synthase activator, bis-(3'-5') cyclic diguanylic acid (c-di-GMP).</text>
</comment>
<keyword evidence="9" id="KW-1185">Reference proteome</keyword>
<keyword evidence="6" id="KW-0997">Cell inner membrane</keyword>
<sequence length="766" mass="77797">MRHGLRPVLAAGLLTCAAGASAQTFSGVGAAPVLTLPSPERAPVAAPAAPPPTAAGAADPVVAERGPTLRRLPSIAEPMRLWGENGRLSFAFYATEAEARAGGRFQVGYMAAVSILPDTARLTLSVNGAALGSGAIDGSRGLRSLAFDLPAGTLARGFNRIDIAVAQRHRVDCAVPATYELWTQIDPETTGLLAVTDGPQAPADLAAIGGGPDGAVPIRLLQTGGKLSPRAVERALAALQAAVLLGGFRQPAAEFAPAVEAGDGLALAVGRVSELAASLDLAPLGPVTGPRLALLPRNAERRPVLVVTGPEDADVTAALGQLEDLARADRPGTPQGRRALADAGGRPVSGGETLTFADLGIPDAHVAARTHRIAFDLALPHDFMPADYDKLILDLDAAYPAGLAPGAQIVVAINGATAASTPLGRPGGEAMTRRAVVLPLRLLRPGQNRIAVRAELPRGDDRACPDEAAVPTERLFLAATSRLTLPPLARIGRQPELAETVAEAFPYATAGRRPTLVVPNPDRDTMAAAATLAARLGLAAGRVLPFAFAAGRAGISGPAVVVSPAPALDGTVLAAAGLDPRAVFDAWAGRDAVPARESGPALRRRVLRTDGLAACSALVRPAPDAVAEAATRSGARPPAPVLTDAAALLAQGVTGPAPDDLVTLVTAPSSAGLREAVACLVHPRVWTRPAGRLAALSSVDGGVAVEAAAEPRYVATLAPAPGNLRRVAAGWLSLHAGLFGLAGLLLAGGLAGSTHLLVRNLGRRPE</sequence>
<dbReference type="PANTHER" id="PTHR39083:SF1">
    <property type="entry name" value="CYCLIC DI-GMP-BINDING PROTEIN"/>
    <property type="match status" value="1"/>
</dbReference>
<evidence type="ECO:0000256" key="2">
    <source>
        <dbReference type="ARBA" id="ARBA00022475"/>
    </source>
</evidence>
<comment type="subcellular location">
    <subcellularLocation>
        <location evidence="6">Cell inner membrane</location>
    </subcellularLocation>
    <subcellularLocation>
        <location evidence="1">Cell membrane</location>
        <topology evidence="1">Single-pass membrane protein</topology>
    </subcellularLocation>
</comment>
<proteinExistence type="inferred from homology"/>
<comment type="caution">
    <text evidence="8">The sequence shown here is derived from an EMBL/GenBank/DDBJ whole genome shotgun (WGS) entry which is preliminary data.</text>
</comment>
<dbReference type="InterPro" id="IPR018513">
    <property type="entry name" value="Cell_synthase_bac"/>
</dbReference>
<evidence type="ECO:0000313" key="9">
    <source>
        <dbReference type="Proteomes" id="UP001549119"/>
    </source>
</evidence>
<evidence type="ECO:0000256" key="5">
    <source>
        <dbReference type="ARBA" id="ARBA00023136"/>
    </source>
</evidence>
<keyword evidence="6" id="KW-0135">Cellulose biosynthesis</keyword>